<dbReference type="Pfam" id="PF00903">
    <property type="entry name" value="Glyoxalase"/>
    <property type="match status" value="1"/>
</dbReference>
<dbReference type="CDD" id="cd06588">
    <property type="entry name" value="PhnB_like"/>
    <property type="match status" value="1"/>
</dbReference>
<evidence type="ECO:0000313" key="3">
    <source>
        <dbReference type="Proteomes" id="UP000009236"/>
    </source>
</evidence>
<dbReference type="eggNOG" id="COG2764">
    <property type="taxonomic scope" value="Bacteria"/>
</dbReference>
<dbReference type="Gene3D" id="3.10.180.10">
    <property type="entry name" value="2,3-Dihydroxybiphenyl 1,2-Dioxygenase, domain 1"/>
    <property type="match status" value="1"/>
</dbReference>
<dbReference type="SUPFAM" id="SSF54593">
    <property type="entry name" value="Glyoxalase/Bleomycin resistance protein/Dihydroxybiphenyl dioxygenase"/>
    <property type="match status" value="1"/>
</dbReference>
<evidence type="ECO:0000259" key="1">
    <source>
        <dbReference type="Pfam" id="PF00903"/>
    </source>
</evidence>
<dbReference type="EMBL" id="CP002810">
    <property type="protein sequence ID" value="AEG45368.1"/>
    <property type="molecule type" value="Genomic_DNA"/>
</dbReference>
<name>F6FTZ7_ISOV2</name>
<protein>
    <submittedName>
        <fullName evidence="2">Glyoxalase/bleomycin resistance protein/dioxygenase</fullName>
    </submittedName>
</protein>
<dbReference type="PANTHER" id="PTHR33990">
    <property type="entry name" value="PROTEIN YJDN-RELATED"/>
    <property type="match status" value="1"/>
</dbReference>
<accession>F6FTZ7</accession>
<organism evidence="3">
    <name type="scientific">Isoptericola variabilis (strain 225)</name>
    <dbReference type="NCBI Taxonomy" id="743718"/>
    <lineage>
        <taxon>Bacteria</taxon>
        <taxon>Bacillati</taxon>
        <taxon>Actinomycetota</taxon>
        <taxon>Actinomycetes</taxon>
        <taxon>Micrococcales</taxon>
        <taxon>Promicromonosporaceae</taxon>
        <taxon>Isoptericola</taxon>
    </lineage>
</organism>
<dbReference type="InterPro" id="IPR028973">
    <property type="entry name" value="PhnB-like"/>
</dbReference>
<dbReference type="STRING" id="743718.Isova_2665"/>
<dbReference type="PANTHER" id="PTHR33990:SF1">
    <property type="entry name" value="PROTEIN YJDN"/>
    <property type="match status" value="1"/>
</dbReference>
<gene>
    <name evidence="2" type="ordered locus">Isova_2665</name>
</gene>
<dbReference type="AlphaFoldDB" id="F6FTZ7"/>
<reference evidence="2 3" key="1">
    <citation type="submission" date="2011-05" db="EMBL/GenBank/DDBJ databases">
        <title>Complete sequence of Isoptericola variabilis 225.</title>
        <authorList>
            <consortium name="US DOE Joint Genome Institute"/>
            <person name="Lucas S."/>
            <person name="Han J."/>
            <person name="Lapidus A."/>
            <person name="Cheng J.-F."/>
            <person name="Goodwin L."/>
            <person name="Pitluck S."/>
            <person name="Peters L."/>
            <person name="Mikhailova N."/>
            <person name="Zeytun A."/>
            <person name="Han C."/>
            <person name="Tapia R."/>
            <person name="Land M."/>
            <person name="Hauser L."/>
            <person name="Kyrpides N."/>
            <person name="Ivanova N."/>
            <person name="Pagani I."/>
            <person name="Siebers A."/>
            <person name="Allgaier M."/>
            <person name="Thelen M."/>
            <person name="Hugenholtz P."/>
            <person name="Gladden J."/>
            <person name="Woyke T."/>
        </authorList>
    </citation>
    <scope>NUCLEOTIDE SEQUENCE [LARGE SCALE GENOMIC DNA]</scope>
    <source>
        <strain evidence="3">225</strain>
    </source>
</reference>
<feature type="domain" description="Glyoxalase/fosfomycin resistance/dioxygenase" evidence="1">
    <location>
        <begin position="4"/>
        <end position="134"/>
    </location>
</feature>
<dbReference type="KEGG" id="iva:Isova_2665"/>
<keyword evidence="2" id="KW-0560">Oxidoreductase</keyword>
<proteinExistence type="predicted"/>
<dbReference type="GO" id="GO:0051213">
    <property type="term" value="F:dioxygenase activity"/>
    <property type="evidence" value="ECO:0007669"/>
    <property type="project" value="UniProtKB-KW"/>
</dbReference>
<keyword evidence="3" id="KW-1185">Reference proteome</keyword>
<dbReference type="HOGENOM" id="CLU_046006_17_2_11"/>
<dbReference type="InterPro" id="IPR004360">
    <property type="entry name" value="Glyas_Fos-R_dOase_dom"/>
</dbReference>
<dbReference type="Proteomes" id="UP000009236">
    <property type="component" value="Chromosome"/>
</dbReference>
<sequence length="142" mass="15555">MARLNPYLSFRTEARDALEYYRSALGGEVQIDTYGSIPGMVDDPEEQHLVMHGQLETPHGLCLMAADTPSVMEYVAPNRGVTVALTGGAEDHEYVATAYERLASDATVSVPFEKAPWGDYFGQLTDKYGVSWMFDVGDPGAE</sequence>
<dbReference type="InterPro" id="IPR029068">
    <property type="entry name" value="Glyas_Bleomycin-R_OHBP_Dase"/>
</dbReference>
<evidence type="ECO:0000313" key="2">
    <source>
        <dbReference type="EMBL" id="AEG45368.1"/>
    </source>
</evidence>
<keyword evidence="2" id="KW-0223">Dioxygenase</keyword>
<dbReference type="RefSeq" id="WP_013839759.1">
    <property type="nucleotide sequence ID" value="NC_015588.1"/>
</dbReference>